<dbReference type="GO" id="GO:0007165">
    <property type="term" value="P:signal transduction"/>
    <property type="evidence" value="ECO:0007669"/>
    <property type="project" value="UniProtKB-KW"/>
</dbReference>
<dbReference type="AlphaFoldDB" id="F1T7I2"/>
<evidence type="ECO:0000256" key="4">
    <source>
        <dbReference type="SAM" id="Phobius"/>
    </source>
</evidence>
<keyword evidence="4" id="KW-1133">Transmembrane helix</keyword>
<feature type="transmembrane region" description="Helical" evidence="4">
    <location>
        <begin position="193"/>
        <end position="211"/>
    </location>
</feature>
<feature type="domain" description="HAMP" evidence="6">
    <location>
        <begin position="214"/>
        <end position="266"/>
    </location>
</feature>
<dbReference type="Gene3D" id="1.10.287.950">
    <property type="entry name" value="Methyl-accepting chemotaxis protein"/>
    <property type="match status" value="1"/>
</dbReference>
<comment type="caution">
    <text evidence="7">The sequence shown here is derived from an EMBL/GenBank/DDBJ whole genome shotgun (WGS) entry which is preliminary data.</text>
</comment>
<dbReference type="CDD" id="cd06225">
    <property type="entry name" value="HAMP"/>
    <property type="match status" value="1"/>
</dbReference>
<dbReference type="OrthoDB" id="1790929at2"/>
<evidence type="ECO:0000313" key="7">
    <source>
        <dbReference type="EMBL" id="EGD49430.1"/>
    </source>
</evidence>
<dbReference type="InterPro" id="IPR004090">
    <property type="entry name" value="Chemotax_Me-accpt_rcpt"/>
</dbReference>
<feature type="domain" description="Methyl-accepting transducer" evidence="5">
    <location>
        <begin position="285"/>
        <end position="521"/>
    </location>
</feature>
<dbReference type="STRING" id="588581.Cpap_3864"/>
<proteinExistence type="inferred from homology"/>
<dbReference type="PROSITE" id="PS50885">
    <property type="entry name" value="HAMP"/>
    <property type="match status" value="1"/>
</dbReference>
<dbReference type="SUPFAM" id="SSF58104">
    <property type="entry name" value="Methyl-accepting chemotaxis protein (MCP) signaling domain"/>
    <property type="match status" value="1"/>
</dbReference>
<dbReference type="Gene3D" id="6.10.340.10">
    <property type="match status" value="1"/>
</dbReference>
<dbReference type="RefSeq" id="WP_004616109.1">
    <property type="nucleotide sequence ID" value="NZ_ACXX02000001.1"/>
</dbReference>
<dbReference type="GO" id="GO:0004888">
    <property type="term" value="F:transmembrane signaling receptor activity"/>
    <property type="evidence" value="ECO:0007669"/>
    <property type="project" value="InterPro"/>
</dbReference>
<organism evidence="7 8">
    <name type="scientific">Ruminiclostridium papyrosolvens DSM 2782</name>
    <dbReference type="NCBI Taxonomy" id="588581"/>
    <lineage>
        <taxon>Bacteria</taxon>
        <taxon>Bacillati</taxon>
        <taxon>Bacillota</taxon>
        <taxon>Clostridia</taxon>
        <taxon>Eubacteriales</taxon>
        <taxon>Oscillospiraceae</taxon>
        <taxon>Ruminiclostridium</taxon>
    </lineage>
</organism>
<dbReference type="Pfam" id="PF12729">
    <property type="entry name" value="4HB_MCP_1"/>
    <property type="match status" value="1"/>
</dbReference>
<dbReference type="InterPro" id="IPR003660">
    <property type="entry name" value="HAMP_dom"/>
</dbReference>
<dbReference type="PANTHER" id="PTHR32089:SF112">
    <property type="entry name" value="LYSOZYME-LIKE PROTEIN-RELATED"/>
    <property type="match status" value="1"/>
</dbReference>
<dbReference type="PRINTS" id="PR00260">
    <property type="entry name" value="CHEMTRNSDUCR"/>
</dbReference>
<keyword evidence="4" id="KW-0472">Membrane</keyword>
<evidence type="ECO:0000313" key="8">
    <source>
        <dbReference type="Proteomes" id="UP000003860"/>
    </source>
</evidence>
<protein>
    <submittedName>
        <fullName evidence="7">Methyl-accepting chemotaxis sensory transducer</fullName>
    </submittedName>
</protein>
<dbReference type="PANTHER" id="PTHR32089">
    <property type="entry name" value="METHYL-ACCEPTING CHEMOTAXIS PROTEIN MCPB"/>
    <property type="match status" value="1"/>
</dbReference>
<comment type="similarity">
    <text evidence="2">Belongs to the methyl-accepting chemotaxis (MCP) protein family.</text>
</comment>
<evidence type="ECO:0000256" key="2">
    <source>
        <dbReference type="ARBA" id="ARBA00029447"/>
    </source>
</evidence>
<name>F1T7I2_9FIRM</name>
<keyword evidence="1 3" id="KW-0807">Transducer</keyword>
<gene>
    <name evidence="7" type="ORF">Cpap_3864</name>
</gene>
<dbReference type="Pfam" id="PF00672">
    <property type="entry name" value="HAMP"/>
    <property type="match status" value="1"/>
</dbReference>
<evidence type="ECO:0000259" key="6">
    <source>
        <dbReference type="PROSITE" id="PS50885"/>
    </source>
</evidence>
<evidence type="ECO:0000259" key="5">
    <source>
        <dbReference type="PROSITE" id="PS50111"/>
    </source>
</evidence>
<dbReference type="PROSITE" id="PS50111">
    <property type="entry name" value="CHEMOTAXIS_TRANSDUC_2"/>
    <property type="match status" value="1"/>
</dbReference>
<accession>F1T7I2</accession>
<dbReference type="Proteomes" id="UP000003860">
    <property type="component" value="Unassembled WGS sequence"/>
</dbReference>
<dbReference type="eggNOG" id="COG0840">
    <property type="taxonomic scope" value="Bacteria"/>
</dbReference>
<sequence>MPLTLRFKLFLSFGIISAVLIGLGVYAYASVGQMYKNDTEFDNMWLTTVEGAHKIDTLSYEYKTNEYRFMLYKSAYADKMAFEKFEKEMSNIETEAQKIITSNRTSSVRTEYAKKWEQIEILWEHYINASRKVVDNTKQNNFTEGINLLFADKSNEAYDNLRNATDALVNYNREQVAKAGETHHEDYKDLIEVLLIYLTVSLGIIIIMVLYSCTVLSGPISGLEEVSRAVADGDLTIRAEIESNDKLGQLAEAFNSMIKRLRVLMLQIGESSQHLSALSEELTSSSQKSSDVMEKIELTSRNVALSTDRQLLSIKEVFDSISQVSAGLNQISVSSQNVTELARASAVAANNGMVRVNAVAEQMKEIDSTISNTAEVIKNLNLKSNEICKIIDIISDITDQTNLLSLNAAIEAAHTGECSKGFSVVADEIKNLSKQCKVSASQIRSLILSIREETKNAVTAISKGTAKVAEGLEKSLQVSQVFEEIQQSVENVDTQILEVFSATKQITAESNNIVKTIDIVEKTAEQINNTCQENTVTTHEQTKELERISSNTQLLLKSMEDLNAVISQFKTQ</sequence>
<evidence type="ECO:0000256" key="1">
    <source>
        <dbReference type="ARBA" id="ARBA00023224"/>
    </source>
</evidence>
<reference evidence="7" key="2">
    <citation type="submission" date="2011-01" db="EMBL/GenBank/DDBJ databases">
        <title>The Non-contiguous Finished genome of Clostridium papyrosolvens.</title>
        <authorList>
            <person name="Lucas S."/>
            <person name="Copeland A."/>
            <person name="Lapidus A."/>
            <person name="Cheng J.-F."/>
            <person name="Goodwin L."/>
            <person name="Pitluck S."/>
            <person name="Misra M."/>
            <person name="Chertkov O."/>
            <person name="Detter J.C."/>
            <person name="Han C."/>
            <person name="Tapia R."/>
            <person name="Land M."/>
            <person name="Hauser L."/>
            <person name="Kyrpides N."/>
            <person name="Ivanova N."/>
            <person name="Pagani I."/>
            <person name="Mouttaki H."/>
            <person name="He Z."/>
            <person name="Zhou J."/>
            <person name="Hemme C.L."/>
            <person name="Woyke T."/>
        </authorList>
    </citation>
    <scope>NUCLEOTIDE SEQUENCE [LARGE SCALE GENOMIC DNA]</scope>
    <source>
        <strain evidence="7">DSM 2782</strain>
    </source>
</reference>
<keyword evidence="4" id="KW-0812">Transmembrane</keyword>
<dbReference type="InterPro" id="IPR004089">
    <property type="entry name" value="MCPsignal_dom"/>
</dbReference>
<feature type="transmembrane region" description="Helical" evidence="4">
    <location>
        <begin position="6"/>
        <end position="29"/>
    </location>
</feature>
<dbReference type="InterPro" id="IPR024478">
    <property type="entry name" value="HlyB_4HB_MCP"/>
</dbReference>
<dbReference type="SMART" id="SM00283">
    <property type="entry name" value="MA"/>
    <property type="match status" value="1"/>
</dbReference>
<reference evidence="7" key="1">
    <citation type="submission" date="2009-07" db="EMBL/GenBank/DDBJ databases">
        <authorList>
            <consortium name="US DOE Joint Genome Institute (JGI-PGF)"/>
            <person name="Lucas S."/>
            <person name="Copeland A."/>
            <person name="Lapidus A."/>
            <person name="Glavina del Rio T."/>
            <person name="Tice H."/>
            <person name="Bruce D."/>
            <person name="Goodwin L."/>
            <person name="Pitluck S."/>
            <person name="Larimer F."/>
            <person name="Land M.L."/>
            <person name="Mouttaki H."/>
            <person name="He Z."/>
            <person name="Zhou J."/>
            <person name="Hemme C.L."/>
        </authorList>
    </citation>
    <scope>NUCLEOTIDE SEQUENCE</scope>
    <source>
        <strain evidence="7">DSM 2782</strain>
    </source>
</reference>
<dbReference type="SMART" id="SM00304">
    <property type="entry name" value="HAMP"/>
    <property type="match status" value="1"/>
</dbReference>
<evidence type="ECO:0000256" key="3">
    <source>
        <dbReference type="PROSITE-ProRule" id="PRU00284"/>
    </source>
</evidence>
<dbReference type="GO" id="GO:0016020">
    <property type="term" value="C:membrane"/>
    <property type="evidence" value="ECO:0007669"/>
    <property type="project" value="InterPro"/>
</dbReference>
<dbReference type="GO" id="GO:0006935">
    <property type="term" value="P:chemotaxis"/>
    <property type="evidence" value="ECO:0007669"/>
    <property type="project" value="InterPro"/>
</dbReference>
<dbReference type="Pfam" id="PF00015">
    <property type="entry name" value="MCPsignal"/>
    <property type="match status" value="1"/>
</dbReference>
<keyword evidence="8" id="KW-1185">Reference proteome</keyword>
<dbReference type="EMBL" id="ACXX02000001">
    <property type="protein sequence ID" value="EGD49430.1"/>
    <property type="molecule type" value="Genomic_DNA"/>
</dbReference>